<proteinExistence type="predicted"/>
<sequence length="88" mass="10004">MIRTPWFDEQTGELAFQVVSRADSWQLALADGVVTREELQTQTQSVTRLLRAIDERVDDEVHNLITEALKELSVLHAMQVFYASEEAG</sequence>
<name>A0ABY3PGT3_9CYAN</name>
<evidence type="ECO:0000313" key="1">
    <source>
        <dbReference type="EMBL" id="UFP92865.1"/>
    </source>
</evidence>
<evidence type="ECO:0000313" key="2">
    <source>
        <dbReference type="Proteomes" id="UP001054846"/>
    </source>
</evidence>
<evidence type="ECO:0008006" key="3">
    <source>
        <dbReference type="Google" id="ProtNLM"/>
    </source>
</evidence>
<keyword evidence="2" id="KW-1185">Reference proteome</keyword>
<gene>
    <name evidence="1" type="ORF">ISF26_13640</name>
</gene>
<dbReference type="RefSeq" id="WP_230839861.1">
    <property type="nucleotide sequence ID" value="NZ_CP063845.1"/>
</dbReference>
<protein>
    <recommendedName>
        <fullName evidence="3">DUF1902 domain-containing protein</fullName>
    </recommendedName>
</protein>
<accession>A0ABY3PGT3</accession>
<organism evidence="1 2">
    <name type="scientific">Gloeobacter morelensis MG652769</name>
    <dbReference type="NCBI Taxonomy" id="2781736"/>
    <lineage>
        <taxon>Bacteria</taxon>
        <taxon>Bacillati</taxon>
        <taxon>Cyanobacteriota</taxon>
        <taxon>Cyanophyceae</taxon>
        <taxon>Gloeobacterales</taxon>
        <taxon>Gloeobacteraceae</taxon>
        <taxon>Gloeobacter</taxon>
        <taxon>Gloeobacter morelensis</taxon>
    </lineage>
</organism>
<reference evidence="1 2" key="1">
    <citation type="journal article" date="2021" name="Genome Biol. Evol.">
        <title>Complete Genome Sequencing of a Novel Gloeobacter Species from a Waterfall Cave in Mexico.</title>
        <authorList>
            <person name="Saw J.H."/>
            <person name="Cardona T."/>
            <person name="Montejano G."/>
        </authorList>
    </citation>
    <scope>NUCLEOTIDE SEQUENCE [LARGE SCALE GENOMIC DNA]</scope>
    <source>
        <strain evidence="1">MG652769</strain>
    </source>
</reference>
<dbReference type="EMBL" id="CP063845">
    <property type="protein sequence ID" value="UFP92865.1"/>
    <property type="molecule type" value="Genomic_DNA"/>
</dbReference>
<dbReference type="Proteomes" id="UP001054846">
    <property type="component" value="Chromosome"/>
</dbReference>